<dbReference type="PANTHER" id="PTHR13073">
    <property type="entry name" value="BLOC-1 COMPLEX SUBUNIT 1"/>
    <property type="match status" value="1"/>
</dbReference>
<feature type="region of interest" description="Disordered" evidence="3">
    <location>
        <begin position="227"/>
        <end position="404"/>
    </location>
</feature>
<dbReference type="EMBL" id="CAUWAG010000018">
    <property type="protein sequence ID" value="CAJ2511725.1"/>
    <property type="molecule type" value="Genomic_DNA"/>
</dbReference>
<feature type="compositionally biased region" description="Polar residues" evidence="3">
    <location>
        <begin position="326"/>
        <end position="350"/>
    </location>
</feature>
<feature type="compositionally biased region" description="Polar residues" evidence="3">
    <location>
        <begin position="394"/>
        <end position="404"/>
    </location>
</feature>
<evidence type="ECO:0000256" key="2">
    <source>
        <dbReference type="ARBA" id="ARBA00019577"/>
    </source>
</evidence>
<sequence length="404" mass="40541">MSAPAETLSAAAAQPPVNHSAAGVPGSSTASPPSQAAASKATSSPPLSSPSFGPSNPGPQPSLSASASASASRSTTAPPTATATTITTQASPGPSTASAAVATTPTTTTTTTTSTNLLNPTLPSQSTQLHIAEARAALVASVSNMLDSELQSRAGLLHSNAVALTKQEKDVARATEGLRRENDKLAAVARDAGRRIKELGNVQNWAEVLERDFLVLEETVRLVRRGSCSGSECSGSLSGSGSGGSGSWSGSESGGSREGSRRGSVGGGGNRREQERARNGSRRDGDGDVAMDGTDEPPASDQRNNGRALVDEAALASLTEAMATDMHNTAPVSVPGQQSIPDSQEASSLDNGKGPLLDEMEVDVPGTGTGSSEPSEETVRPPASSAGASETGAFRQQETAGAVG</sequence>
<feature type="compositionally biased region" description="Basic and acidic residues" evidence="3">
    <location>
        <begin position="270"/>
        <end position="286"/>
    </location>
</feature>
<evidence type="ECO:0000256" key="1">
    <source>
        <dbReference type="ARBA" id="ARBA00007133"/>
    </source>
</evidence>
<dbReference type="GO" id="GO:0031083">
    <property type="term" value="C:BLOC-1 complex"/>
    <property type="evidence" value="ECO:0007669"/>
    <property type="project" value="InterPro"/>
</dbReference>
<feature type="compositionally biased region" description="Low complexity" evidence="3">
    <location>
        <begin position="1"/>
        <end position="16"/>
    </location>
</feature>
<proteinExistence type="inferred from homology"/>
<comment type="caution">
    <text evidence="4">The sequence shown here is derived from an EMBL/GenBank/DDBJ whole genome shotgun (WGS) entry which is preliminary data.</text>
</comment>
<accession>A0AAI8VVX0</accession>
<keyword evidence="5" id="KW-1185">Reference proteome</keyword>
<evidence type="ECO:0000313" key="5">
    <source>
        <dbReference type="Proteomes" id="UP001295740"/>
    </source>
</evidence>
<feature type="compositionally biased region" description="Low complexity" evidence="3">
    <location>
        <begin position="25"/>
        <end position="121"/>
    </location>
</feature>
<dbReference type="GO" id="GO:0016197">
    <property type="term" value="P:endosomal transport"/>
    <property type="evidence" value="ECO:0007669"/>
    <property type="project" value="TreeGrafter"/>
</dbReference>
<feature type="compositionally biased region" description="Low complexity" evidence="3">
    <location>
        <begin position="227"/>
        <end position="237"/>
    </location>
</feature>
<dbReference type="Proteomes" id="UP001295740">
    <property type="component" value="Unassembled WGS sequence"/>
</dbReference>
<reference evidence="4" key="1">
    <citation type="submission" date="2023-10" db="EMBL/GenBank/DDBJ databases">
        <authorList>
            <person name="Hackl T."/>
        </authorList>
    </citation>
    <scope>NUCLEOTIDE SEQUENCE</scope>
</reference>
<dbReference type="InterPro" id="IPR009395">
    <property type="entry name" value="BLOC1S1"/>
</dbReference>
<feature type="region of interest" description="Disordered" evidence="3">
    <location>
        <begin position="1"/>
        <end position="121"/>
    </location>
</feature>
<evidence type="ECO:0000256" key="3">
    <source>
        <dbReference type="SAM" id="MobiDB-lite"/>
    </source>
</evidence>
<name>A0AAI8VVX0_9PEZI</name>
<feature type="compositionally biased region" description="Gly residues" evidence="3">
    <location>
        <begin position="238"/>
        <end position="257"/>
    </location>
</feature>
<dbReference type="Pfam" id="PF06320">
    <property type="entry name" value="GCN5L1"/>
    <property type="match status" value="1"/>
</dbReference>
<comment type="similarity">
    <text evidence="1">Belongs to the BLOC1S1 family.</text>
</comment>
<organism evidence="4 5">
    <name type="scientific">Anthostomella pinea</name>
    <dbReference type="NCBI Taxonomy" id="933095"/>
    <lineage>
        <taxon>Eukaryota</taxon>
        <taxon>Fungi</taxon>
        <taxon>Dikarya</taxon>
        <taxon>Ascomycota</taxon>
        <taxon>Pezizomycotina</taxon>
        <taxon>Sordariomycetes</taxon>
        <taxon>Xylariomycetidae</taxon>
        <taxon>Xylariales</taxon>
        <taxon>Xylariaceae</taxon>
        <taxon>Anthostomella</taxon>
    </lineage>
</organism>
<dbReference type="AlphaFoldDB" id="A0AAI8VVX0"/>
<gene>
    <name evidence="4" type="ORF">KHLLAP_LOCUS12193</name>
</gene>
<protein>
    <recommendedName>
        <fullName evidence="2">Biogenesis of lysosome-related organelles complex 1 subunit 1</fullName>
    </recommendedName>
</protein>
<evidence type="ECO:0000313" key="4">
    <source>
        <dbReference type="EMBL" id="CAJ2511725.1"/>
    </source>
</evidence>
<dbReference type="PANTHER" id="PTHR13073:SF0">
    <property type="entry name" value="BIOGENESIS OF LYSOSOME-RELATED ORGANELLES COMPLEX 1 SUBUNIT 1"/>
    <property type="match status" value="1"/>
</dbReference>